<evidence type="ECO:0000256" key="8">
    <source>
        <dbReference type="SAM" id="Phobius"/>
    </source>
</evidence>
<feature type="transmembrane region" description="Helical" evidence="8">
    <location>
        <begin position="592"/>
        <end position="624"/>
    </location>
</feature>
<feature type="transmembrane region" description="Helical" evidence="8">
    <location>
        <begin position="108"/>
        <end position="129"/>
    </location>
</feature>
<evidence type="ECO:0000256" key="4">
    <source>
        <dbReference type="ARBA" id="ARBA00022475"/>
    </source>
</evidence>
<dbReference type="RefSeq" id="WP_207089600.1">
    <property type="nucleotide sequence ID" value="NZ_JAFLQW010000503.1"/>
</dbReference>
<feature type="transmembrane region" description="Helical" evidence="8">
    <location>
        <begin position="636"/>
        <end position="658"/>
    </location>
</feature>
<reference evidence="9 10" key="1">
    <citation type="submission" date="2021-03" db="EMBL/GenBank/DDBJ databases">
        <title>Metabolic Capacity of the Antarctic Cyanobacterium Phormidium pseudopriestleyi that Sustains Oxygenic Photosynthesis in the Presence of Hydrogen Sulfide.</title>
        <authorList>
            <person name="Lumian J.E."/>
            <person name="Jungblut A.D."/>
            <person name="Dillon M.L."/>
            <person name="Hawes I."/>
            <person name="Doran P.T."/>
            <person name="Mackey T.J."/>
            <person name="Dick G.J."/>
            <person name="Grettenberger C.L."/>
            <person name="Sumner D.Y."/>
        </authorList>
    </citation>
    <scope>NUCLEOTIDE SEQUENCE [LARGE SCALE GENOMIC DNA]</scope>
    <source>
        <strain evidence="9 10">FRX01</strain>
    </source>
</reference>
<dbReference type="InterPro" id="IPR000522">
    <property type="entry name" value="ABC_transptr_permease_BtuC"/>
</dbReference>
<feature type="transmembrane region" description="Helical" evidence="8">
    <location>
        <begin position="21"/>
        <end position="41"/>
    </location>
</feature>
<keyword evidence="7 8" id="KW-0472">Membrane</keyword>
<feature type="transmembrane region" description="Helical" evidence="8">
    <location>
        <begin position="135"/>
        <end position="155"/>
    </location>
</feature>
<feature type="transmembrane region" description="Helical" evidence="8">
    <location>
        <begin position="368"/>
        <end position="390"/>
    </location>
</feature>
<feature type="transmembrane region" description="Helical" evidence="8">
    <location>
        <begin position="77"/>
        <end position="96"/>
    </location>
</feature>
<feature type="transmembrane region" description="Helical" evidence="8">
    <location>
        <begin position="421"/>
        <end position="439"/>
    </location>
</feature>
<dbReference type="Gene3D" id="1.10.3470.10">
    <property type="entry name" value="ABC transporter involved in vitamin B12 uptake, BtuC"/>
    <property type="match status" value="2"/>
</dbReference>
<feature type="transmembrane region" description="Helical" evidence="8">
    <location>
        <begin position="162"/>
        <end position="184"/>
    </location>
</feature>
<dbReference type="SUPFAM" id="SSF81345">
    <property type="entry name" value="ABC transporter involved in vitamin B12 uptake, BtuC"/>
    <property type="match status" value="2"/>
</dbReference>
<dbReference type="InterPro" id="IPR037294">
    <property type="entry name" value="ABC_BtuC-like"/>
</dbReference>
<feature type="transmembrane region" description="Helical" evidence="8">
    <location>
        <begin position="551"/>
        <end position="572"/>
    </location>
</feature>
<comment type="caution">
    <text evidence="9">The sequence shown here is derived from an EMBL/GenBank/DDBJ whole genome shotgun (WGS) entry which is preliminary data.</text>
</comment>
<keyword evidence="10" id="KW-1185">Reference proteome</keyword>
<dbReference type="PANTHER" id="PTHR30472:SF37">
    <property type="entry name" value="FE(3+) DICITRATE TRANSPORT SYSTEM PERMEASE PROTEIN FECD-RELATED"/>
    <property type="match status" value="1"/>
</dbReference>
<feature type="transmembrane region" description="Helical" evidence="8">
    <location>
        <begin position="254"/>
        <end position="277"/>
    </location>
</feature>
<evidence type="ECO:0000313" key="10">
    <source>
        <dbReference type="Proteomes" id="UP000664844"/>
    </source>
</evidence>
<evidence type="ECO:0000256" key="7">
    <source>
        <dbReference type="ARBA" id="ARBA00023136"/>
    </source>
</evidence>
<evidence type="ECO:0000256" key="6">
    <source>
        <dbReference type="ARBA" id="ARBA00022989"/>
    </source>
</evidence>
<keyword evidence="4" id="KW-1003">Cell membrane</keyword>
<feature type="transmembrane region" description="Helical" evidence="8">
    <location>
        <begin position="289"/>
        <end position="311"/>
    </location>
</feature>
<dbReference type="PANTHER" id="PTHR30472">
    <property type="entry name" value="FERRIC ENTEROBACTIN TRANSPORT SYSTEM PERMEASE PROTEIN"/>
    <property type="match status" value="1"/>
</dbReference>
<dbReference type="Proteomes" id="UP000664844">
    <property type="component" value="Unassembled WGS sequence"/>
</dbReference>
<keyword evidence="6 8" id="KW-1133">Transmembrane helix</keyword>
<comment type="similarity">
    <text evidence="2">Belongs to the binding-protein-dependent transport system permease family. FecCD subfamily.</text>
</comment>
<feature type="transmembrane region" description="Helical" evidence="8">
    <location>
        <begin position="214"/>
        <end position="233"/>
    </location>
</feature>
<dbReference type="CDD" id="cd06550">
    <property type="entry name" value="TM_ABC_iron-siderophores_like"/>
    <property type="match status" value="2"/>
</dbReference>
<keyword evidence="5 8" id="KW-0812">Transmembrane</keyword>
<comment type="subcellular location">
    <subcellularLocation>
        <location evidence="1">Cell membrane</location>
        <topology evidence="1">Multi-pass membrane protein</topology>
    </subcellularLocation>
</comment>
<accession>A0ABS3FVR5</accession>
<organism evidence="9 10">
    <name type="scientific">Phormidium pseudopriestleyi FRX01</name>
    <dbReference type="NCBI Taxonomy" id="1759528"/>
    <lineage>
        <taxon>Bacteria</taxon>
        <taxon>Bacillati</taxon>
        <taxon>Cyanobacteriota</taxon>
        <taxon>Cyanophyceae</taxon>
        <taxon>Oscillatoriophycideae</taxon>
        <taxon>Oscillatoriales</taxon>
        <taxon>Oscillatoriaceae</taxon>
        <taxon>Phormidium</taxon>
    </lineage>
</organism>
<evidence type="ECO:0000256" key="3">
    <source>
        <dbReference type="ARBA" id="ARBA00022448"/>
    </source>
</evidence>
<evidence type="ECO:0000256" key="1">
    <source>
        <dbReference type="ARBA" id="ARBA00004651"/>
    </source>
</evidence>
<dbReference type="EMBL" id="JAFLQW010000503">
    <property type="protein sequence ID" value="MBO0351148.1"/>
    <property type="molecule type" value="Genomic_DNA"/>
</dbReference>
<name>A0ABS3FVR5_9CYAN</name>
<feature type="transmembrane region" description="Helical" evidence="8">
    <location>
        <begin position="476"/>
        <end position="497"/>
    </location>
</feature>
<evidence type="ECO:0000313" key="9">
    <source>
        <dbReference type="EMBL" id="MBO0351148.1"/>
    </source>
</evidence>
<feature type="transmembrane region" description="Helical" evidence="8">
    <location>
        <begin position="664"/>
        <end position="683"/>
    </location>
</feature>
<gene>
    <name evidence="9" type="ORF">J0895_19135</name>
</gene>
<sequence>MVFKIFGSKLSPLASRQLTSAAMILLGGLLLLVMLLFIHIIQGQTDINIGTTLNAIVAPDENLAAHNIVRLMRLPRAAIAVITGAAWGIAGALLQTVTRNPLASSSTLGINAGAYFAVAATGIFAPDWFARSPVLVALTGGLLAAGLTYAIAAGVQVSPIRLTLSGVAVSLALASFTALLQVFYENQTTGLFFWGAGSLLQTDWSNSAYAFPRVAISAGLALLMSQSLDVLLLGDDMARSLGQRVQLTRLSGTAIAVFLAAVAVSVVGPIGFIGLVAPHLVRLMGCRPHALLLPGSAIWGAVVLVAADIFAQSVKTNLSEIPVGTVIPLVGAPFLIGLVRKTANLDGSKGRTVLASSHRPSRRFSYPLLLGTAIVALAVALLAGLVWGGITLNPSQILDTFLGGGTALSQKVIFNLRLPRLLVAIFAGASLAVSGLLLQGVVRNAIAGPEIVGITSGAGLGAMCVLVLMPNPPVEAVAIAAFVGAFVAFAAVCLLAWRDGLSPASLALVGIAVSAFCSSGINLLVVMAKLRVAQALVWLSGSTYAREWVDLWRLIAWPLVLLPIAWIFSRWLDLMALGDDVPRLVGIPLQKARGILLTIAVALAAAAVSTVGTISFVGLIAPHAARILVGTNHRKLVPFAAILGALLVAISDTIGRVVLAPKEIPAGLVVAAIGTPYFLWLLWQTRGKMA</sequence>
<protein>
    <submittedName>
        <fullName evidence="9">Iron ABC transporter permease</fullName>
    </submittedName>
</protein>
<proteinExistence type="inferred from homology"/>
<evidence type="ECO:0000256" key="5">
    <source>
        <dbReference type="ARBA" id="ARBA00022692"/>
    </source>
</evidence>
<evidence type="ECO:0000256" key="2">
    <source>
        <dbReference type="ARBA" id="ARBA00007935"/>
    </source>
</evidence>
<dbReference type="Pfam" id="PF01032">
    <property type="entry name" value="FecCD"/>
    <property type="match status" value="2"/>
</dbReference>
<feature type="transmembrane region" description="Helical" evidence="8">
    <location>
        <begin position="451"/>
        <end position="469"/>
    </location>
</feature>
<keyword evidence="3" id="KW-0813">Transport</keyword>
<feature type="transmembrane region" description="Helical" evidence="8">
    <location>
        <begin position="503"/>
        <end position="530"/>
    </location>
</feature>